<keyword evidence="1" id="KW-0472">Membrane</keyword>
<sequence length="176" mass="20239">MKNYIKGSLKVLADYGLSLLLFCIFVISMYKYLSVFSFIIFLLMFALIYSDFKKLAIKEKRPHSEVPRYPLKGFVLGFFGFLPIMLIEAVYPLINFNDKVLEGIKHLALNTILSPLFWFIKLGNEVWYFYALAPLIVIAITGLGYVAGYYGIEVWASIKKLFIRTGAVPNKTPKRR</sequence>
<evidence type="ECO:0000313" key="2">
    <source>
        <dbReference type="EMBL" id="RCX13249.1"/>
    </source>
</evidence>
<dbReference type="Proteomes" id="UP000253034">
    <property type="component" value="Unassembled WGS sequence"/>
</dbReference>
<dbReference type="AlphaFoldDB" id="A0A369AV99"/>
<keyword evidence="1" id="KW-1133">Transmembrane helix</keyword>
<keyword evidence="1" id="KW-0812">Transmembrane</keyword>
<comment type="caution">
    <text evidence="2">The sequence shown here is derived from an EMBL/GenBank/DDBJ whole genome shotgun (WGS) entry which is preliminary data.</text>
</comment>
<accession>A0A369AV99</accession>
<dbReference type="EMBL" id="QPJT01000018">
    <property type="protein sequence ID" value="RCX13249.1"/>
    <property type="molecule type" value="Genomic_DNA"/>
</dbReference>
<keyword evidence="3" id="KW-1185">Reference proteome</keyword>
<feature type="transmembrane region" description="Helical" evidence="1">
    <location>
        <begin position="12"/>
        <end position="29"/>
    </location>
</feature>
<gene>
    <name evidence="2" type="ORF">DFR58_11867</name>
</gene>
<proteinExistence type="predicted"/>
<evidence type="ECO:0000313" key="3">
    <source>
        <dbReference type="Proteomes" id="UP000253034"/>
    </source>
</evidence>
<evidence type="ECO:0000256" key="1">
    <source>
        <dbReference type="SAM" id="Phobius"/>
    </source>
</evidence>
<feature type="transmembrane region" description="Helical" evidence="1">
    <location>
        <begin position="35"/>
        <end position="52"/>
    </location>
</feature>
<organism evidence="2 3">
    <name type="scientific">Anaerobacterium chartisolvens</name>
    <dbReference type="NCBI Taxonomy" id="1297424"/>
    <lineage>
        <taxon>Bacteria</taxon>
        <taxon>Bacillati</taxon>
        <taxon>Bacillota</taxon>
        <taxon>Clostridia</taxon>
        <taxon>Eubacteriales</taxon>
        <taxon>Oscillospiraceae</taxon>
        <taxon>Anaerobacterium</taxon>
    </lineage>
</organism>
<dbReference type="OrthoDB" id="1739543at2"/>
<feature type="transmembrane region" description="Helical" evidence="1">
    <location>
        <begin position="127"/>
        <end position="152"/>
    </location>
</feature>
<dbReference type="RefSeq" id="WP_114298666.1">
    <property type="nucleotide sequence ID" value="NZ_QPJT01000018.1"/>
</dbReference>
<feature type="transmembrane region" description="Helical" evidence="1">
    <location>
        <begin position="73"/>
        <end position="94"/>
    </location>
</feature>
<reference evidence="2 3" key="1">
    <citation type="submission" date="2018-07" db="EMBL/GenBank/DDBJ databases">
        <title>Genomic Encyclopedia of Type Strains, Phase IV (KMG-IV): sequencing the most valuable type-strain genomes for metagenomic binning, comparative biology and taxonomic classification.</title>
        <authorList>
            <person name="Goeker M."/>
        </authorList>
    </citation>
    <scope>NUCLEOTIDE SEQUENCE [LARGE SCALE GENOMIC DNA]</scope>
    <source>
        <strain evidence="2 3">DSM 27016</strain>
    </source>
</reference>
<protein>
    <submittedName>
        <fullName evidence="2">Uncharacterized protein</fullName>
    </submittedName>
</protein>
<name>A0A369AV99_9FIRM</name>